<reference evidence="2" key="1">
    <citation type="submission" date="2022-11" db="UniProtKB">
        <authorList>
            <consortium name="WormBaseParasite"/>
        </authorList>
    </citation>
    <scope>IDENTIFICATION</scope>
</reference>
<dbReference type="WBParaSite" id="ES5_v2.g27504.t1">
    <property type="protein sequence ID" value="ES5_v2.g27504.t1"/>
    <property type="gene ID" value="ES5_v2.g27504"/>
</dbReference>
<organism evidence="1 2">
    <name type="scientific">Panagrolaimus sp. ES5</name>
    <dbReference type="NCBI Taxonomy" id="591445"/>
    <lineage>
        <taxon>Eukaryota</taxon>
        <taxon>Metazoa</taxon>
        <taxon>Ecdysozoa</taxon>
        <taxon>Nematoda</taxon>
        <taxon>Chromadorea</taxon>
        <taxon>Rhabditida</taxon>
        <taxon>Tylenchina</taxon>
        <taxon>Panagrolaimomorpha</taxon>
        <taxon>Panagrolaimoidea</taxon>
        <taxon>Panagrolaimidae</taxon>
        <taxon>Panagrolaimus</taxon>
    </lineage>
</organism>
<protein>
    <submittedName>
        <fullName evidence="2">BAR domain-containing protein</fullName>
    </submittedName>
</protein>
<evidence type="ECO:0000313" key="1">
    <source>
        <dbReference type="Proteomes" id="UP000887579"/>
    </source>
</evidence>
<accession>A0AC34GD35</accession>
<proteinExistence type="predicted"/>
<evidence type="ECO:0000313" key="2">
    <source>
        <dbReference type="WBParaSite" id="ES5_v2.g27504.t1"/>
    </source>
</evidence>
<name>A0AC34GD35_9BILA</name>
<dbReference type="Proteomes" id="UP000887579">
    <property type="component" value="Unplaced"/>
</dbReference>
<sequence length="143" mass="17159">NNVCLQLKEGGNELKKQLDATAKLGQLHRDFHRRGRRCLRNVRLFLCVEYAELCEARRVLNERRQDMDFAKHELRNAKAPEVVEMKNLVYENAQKHFESHLQKVLQLLDQFPKWRETHLKDIQSFQTIYKMYHEQMGHILTSK</sequence>